<evidence type="ECO:0000313" key="1">
    <source>
        <dbReference type="EMBL" id="MDP7736363.1"/>
    </source>
</evidence>
<dbReference type="GO" id="GO:0019825">
    <property type="term" value="F:oxygen binding"/>
    <property type="evidence" value="ECO:0007669"/>
    <property type="project" value="InterPro"/>
</dbReference>
<comment type="caution">
    <text evidence="1">The sequence shown here is derived from an EMBL/GenBank/DDBJ whole genome shotgun (WGS) entry which is preliminary data.</text>
</comment>
<dbReference type="SUPFAM" id="SSF46458">
    <property type="entry name" value="Globin-like"/>
    <property type="match status" value="1"/>
</dbReference>
<evidence type="ECO:0000313" key="2">
    <source>
        <dbReference type="Proteomes" id="UP001229081"/>
    </source>
</evidence>
<gene>
    <name evidence="1" type="ORF">QXL92_16605</name>
</gene>
<protein>
    <submittedName>
        <fullName evidence="1">Group III truncated hemoglobin</fullName>
    </submittedName>
</protein>
<dbReference type="InterPro" id="IPR009050">
    <property type="entry name" value="Globin-like_sf"/>
</dbReference>
<dbReference type="Proteomes" id="UP001229081">
    <property type="component" value="Unassembled WGS sequence"/>
</dbReference>
<dbReference type="InterPro" id="IPR012292">
    <property type="entry name" value="Globin/Proto"/>
</dbReference>
<sequence length="138" mass="15704">MGAPRPDLIDRADVEALLHRFYGTALHDEVLYEAFTELRAAGLDGHIPTMCDFWETTLFRAGRYRGSALRVHRDLHSRTPLAANHFVRWLGLWSEAVDELYCGPVAEHAKLQAARIAWSMHRRLNGVDARELDALLAR</sequence>
<dbReference type="GO" id="GO:0020037">
    <property type="term" value="F:heme binding"/>
    <property type="evidence" value="ECO:0007669"/>
    <property type="project" value="InterPro"/>
</dbReference>
<name>A0A4R5WW82_9MYCO</name>
<accession>A0A4R5WW82</accession>
<dbReference type="CDD" id="cd08916">
    <property type="entry name" value="TrHb3_P"/>
    <property type="match status" value="1"/>
</dbReference>
<dbReference type="RefSeq" id="WP_133436558.1">
    <property type="nucleotide sequence ID" value="NZ_JAUFSA010000001.1"/>
</dbReference>
<dbReference type="EMBL" id="JAUFSA010000001">
    <property type="protein sequence ID" value="MDP7736363.1"/>
    <property type="molecule type" value="Genomic_DNA"/>
</dbReference>
<reference evidence="1" key="1">
    <citation type="submission" date="2023-06" db="EMBL/GenBank/DDBJ databases">
        <title>Identification of two novel mycobacterium reveal diversities and complexities of Mycobacterium gordonae clade.</title>
        <authorList>
            <person name="Matsumoto Y."/>
            <person name="Nakamura S."/>
            <person name="Motooka D."/>
            <person name="Fukushima K."/>
        </authorList>
    </citation>
    <scope>NUCLEOTIDE SEQUENCE</scope>
    <source>
        <strain evidence="1">TY812</strain>
    </source>
</reference>
<organism evidence="1 2">
    <name type="scientific">Mycobacterium paragordonae</name>
    <dbReference type="NCBI Taxonomy" id="1389713"/>
    <lineage>
        <taxon>Bacteria</taxon>
        <taxon>Bacillati</taxon>
        <taxon>Actinomycetota</taxon>
        <taxon>Actinomycetes</taxon>
        <taxon>Mycobacteriales</taxon>
        <taxon>Mycobacteriaceae</taxon>
        <taxon>Mycobacterium</taxon>
    </lineage>
</organism>
<dbReference type="Gene3D" id="1.10.490.10">
    <property type="entry name" value="Globins"/>
    <property type="match status" value="1"/>
</dbReference>
<proteinExistence type="predicted"/>
<dbReference type="AlphaFoldDB" id="A0A4R5WW82"/>